<dbReference type="InterPro" id="IPR041692">
    <property type="entry name" value="HHH_9"/>
</dbReference>
<dbReference type="InterPro" id="IPR032639">
    <property type="entry name" value="Tex_YqgF"/>
</dbReference>
<dbReference type="InterPro" id="IPR003029">
    <property type="entry name" value="S1_domain"/>
</dbReference>
<dbReference type="Pfam" id="PF16921">
    <property type="entry name" value="Tex_YqgF"/>
    <property type="match status" value="1"/>
</dbReference>
<dbReference type="RefSeq" id="WP_216470674.1">
    <property type="nucleotide sequence ID" value="NZ_JAHLQI010000005.1"/>
</dbReference>
<dbReference type="PROSITE" id="PS50126">
    <property type="entry name" value="S1"/>
    <property type="match status" value="1"/>
</dbReference>
<dbReference type="InterPro" id="IPR044146">
    <property type="entry name" value="S1_Tex"/>
</dbReference>
<comment type="caution">
    <text evidence="2">The sequence shown here is derived from an EMBL/GenBank/DDBJ whole genome shotgun (WGS) entry which is preliminary data.</text>
</comment>
<feature type="domain" description="S1 motif" evidence="1">
    <location>
        <begin position="643"/>
        <end position="712"/>
    </location>
</feature>
<dbReference type="Proteomes" id="UP000783588">
    <property type="component" value="Unassembled WGS sequence"/>
</dbReference>
<dbReference type="PANTHER" id="PTHR10724">
    <property type="entry name" value="30S RIBOSOMAL PROTEIN S1"/>
    <property type="match status" value="1"/>
</dbReference>
<accession>A0ABS6EVS5</accession>
<evidence type="ECO:0000313" key="3">
    <source>
        <dbReference type="Proteomes" id="UP000783588"/>
    </source>
</evidence>
<dbReference type="Pfam" id="PF12836">
    <property type="entry name" value="HHH_3"/>
    <property type="match status" value="1"/>
</dbReference>
<dbReference type="EMBL" id="JAHLQI010000005">
    <property type="protein sequence ID" value="MBU5490960.1"/>
    <property type="molecule type" value="Genomic_DNA"/>
</dbReference>
<dbReference type="InterPro" id="IPR018974">
    <property type="entry name" value="Tex-like_N"/>
</dbReference>
<dbReference type="Pfam" id="PF17674">
    <property type="entry name" value="HHH_9"/>
    <property type="match status" value="1"/>
</dbReference>
<name>A0ABS6EVS5_9FIRM</name>
<sequence>MNITETLAQELNLRPEYVENVISLLDEGNTIPFIARYRKEMHGSMDDQVIRQLSDRATYLRGLEKRKEDVMHAISEQGKLTDALKKSIESADTLTAVEDLYLPFRPKRKTRASAARAKGLEPLATRLIVGTKQSVEELAQEFVSTEQEVNTWQDALSGAMDILAEDCSVNAALRGHLRALIRNTGELVSSGKEVEKTVYEKYGAFSSPIRRIQSHQVLALNRGEREKLLKVELVCDDESALQLICRSVFRKPHPYEKQLTEMAQDAWKRLLFPSLSREIRKELTDTANEQSIATFALNLRPLLMQPPIKNHVVLGFDPGYRMGCKLAVVDATGAVLDTAVIYPTMSKKSIPEAKQTMQRLCEKNNVTCIALGNGTASRESEQFLTEFIRESGLPIQYMVVSEAGASVYSASKLAAQEFPDFDVNLRSAVSIARRLEDPLAELVKIDPKAIGIGQYQHDMPQARLSQALDGVVEDCVNAVGVDLNTASPSLLEHIAGISPAIAKNIEAYRQENGAFTSRKQLLKVAKLGPKAFEQCAGFLRVAESKEVLDRTAVHPESYPAAKTLLSLCGYTEQDVAERRLSDLNDRIKKEGKSQLAQRCGIGVPTLNDIAAELQKPGRDPRDELPAPLLRSADVMTLGQLKPGMEIVGTVRNVCDFGAFVDIGVHEDGLVHISQLSDKFVKHPSDIVSVGDVVKTVVLSVDTDRKRISLSMRGIKQH</sequence>
<dbReference type="Pfam" id="PF00575">
    <property type="entry name" value="S1"/>
    <property type="match status" value="1"/>
</dbReference>
<proteinExistence type="predicted"/>
<reference evidence="2 3" key="1">
    <citation type="submission" date="2021-06" db="EMBL/GenBank/DDBJ databases">
        <authorList>
            <person name="Sun Q."/>
            <person name="Li D."/>
        </authorList>
    </citation>
    <scope>NUCLEOTIDE SEQUENCE [LARGE SCALE GENOMIC DNA]</scope>
    <source>
        <strain evidence="2 3">MSJd-7</strain>
    </source>
</reference>
<dbReference type="InterPro" id="IPR055179">
    <property type="entry name" value="Tex-like_central_region"/>
</dbReference>
<keyword evidence="3" id="KW-1185">Reference proteome</keyword>
<dbReference type="SMART" id="SM00316">
    <property type="entry name" value="S1"/>
    <property type="match status" value="1"/>
</dbReference>
<dbReference type="CDD" id="cd05685">
    <property type="entry name" value="S1_Tex"/>
    <property type="match status" value="1"/>
</dbReference>
<dbReference type="Pfam" id="PF22706">
    <property type="entry name" value="Tex_central_region"/>
    <property type="match status" value="1"/>
</dbReference>
<dbReference type="PANTHER" id="PTHR10724:SF10">
    <property type="entry name" value="S1 RNA-BINDING DOMAIN-CONTAINING PROTEIN 1"/>
    <property type="match status" value="1"/>
</dbReference>
<gene>
    <name evidence="2" type="ORF">KQI75_10080</name>
</gene>
<dbReference type="Pfam" id="PF09371">
    <property type="entry name" value="Tex_N"/>
    <property type="match status" value="1"/>
</dbReference>
<protein>
    <submittedName>
        <fullName evidence="2">RNA-binding transcriptional accessory protein</fullName>
    </submittedName>
</protein>
<dbReference type="InterPro" id="IPR050437">
    <property type="entry name" value="Ribos_protein_bS1-like"/>
</dbReference>
<dbReference type="SMART" id="SM00732">
    <property type="entry name" value="YqgFc"/>
    <property type="match status" value="1"/>
</dbReference>
<evidence type="ECO:0000259" key="1">
    <source>
        <dbReference type="PROSITE" id="PS50126"/>
    </source>
</evidence>
<dbReference type="InterPro" id="IPR006641">
    <property type="entry name" value="YqgF/RNaseH-like_dom"/>
</dbReference>
<organism evidence="2 3">
    <name type="scientific">Butyricicoccus intestinisimiae</name>
    <dbReference type="NCBI Taxonomy" id="2841509"/>
    <lineage>
        <taxon>Bacteria</taxon>
        <taxon>Bacillati</taxon>
        <taxon>Bacillota</taxon>
        <taxon>Clostridia</taxon>
        <taxon>Eubacteriales</taxon>
        <taxon>Butyricicoccaceae</taxon>
        <taxon>Butyricicoccus</taxon>
    </lineage>
</organism>
<evidence type="ECO:0000313" key="2">
    <source>
        <dbReference type="EMBL" id="MBU5490960.1"/>
    </source>
</evidence>